<dbReference type="Proteomes" id="UP001596103">
    <property type="component" value="Unassembled WGS sequence"/>
</dbReference>
<evidence type="ECO:0000313" key="1">
    <source>
        <dbReference type="EMBL" id="MFC5429242.1"/>
    </source>
</evidence>
<dbReference type="EMBL" id="JBHSMP010000013">
    <property type="protein sequence ID" value="MFC5429242.1"/>
    <property type="molecule type" value="Genomic_DNA"/>
</dbReference>
<name>A0ABW0J847_9BURK</name>
<keyword evidence="2" id="KW-1185">Reference proteome</keyword>
<proteinExistence type="predicted"/>
<evidence type="ECO:0000313" key="2">
    <source>
        <dbReference type="Proteomes" id="UP001596103"/>
    </source>
</evidence>
<gene>
    <name evidence="1" type="ORF">ACFPTO_10585</name>
</gene>
<protein>
    <submittedName>
        <fullName evidence="1">Uncharacterized protein</fullName>
    </submittedName>
</protein>
<dbReference type="RefSeq" id="WP_377711322.1">
    <property type="nucleotide sequence ID" value="NZ_JBHSMP010000013.1"/>
</dbReference>
<reference evidence="2" key="1">
    <citation type="journal article" date="2019" name="Int. J. Syst. Evol. Microbiol.">
        <title>The Global Catalogue of Microorganisms (GCM) 10K type strain sequencing project: providing services to taxonomists for standard genome sequencing and annotation.</title>
        <authorList>
            <consortium name="The Broad Institute Genomics Platform"/>
            <consortium name="The Broad Institute Genome Sequencing Center for Infectious Disease"/>
            <person name="Wu L."/>
            <person name="Ma J."/>
        </authorList>
    </citation>
    <scope>NUCLEOTIDE SEQUENCE [LARGE SCALE GENOMIC DNA]</scope>
    <source>
        <strain evidence="2">CCUG 56042</strain>
    </source>
</reference>
<accession>A0ABW0J847</accession>
<organism evidence="1 2">
    <name type="scientific">Paraburkholderia denitrificans</name>
    <dbReference type="NCBI Taxonomy" id="694025"/>
    <lineage>
        <taxon>Bacteria</taxon>
        <taxon>Pseudomonadati</taxon>
        <taxon>Pseudomonadota</taxon>
        <taxon>Betaproteobacteria</taxon>
        <taxon>Burkholderiales</taxon>
        <taxon>Burkholderiaceae</taxon>
        <taxon>Paraburkholderia</taxon>
    </lineage>
</organism>
<sequence>MPANNVLVDFALSDTVLAQCPAELLDENMRQVSREACSERDAG</sequence>
<comment type="caution">
    <text evidence="1">The sequence shown here is derived from an EMBL/GenBank/DDBJ whole genome shotgun (WGS) entry which is preliminary data.</text>
</comment>